<evidence type="ECO:0000313" key="6">
    <source>
        <dbReference type="EMBL" id="WUX56970.1"/>
    </source>
</evidence>
<dbReference type="EMBL" id="CP109495">
    <property type="protein sequence ID" value="WUX56970.1"/>
    <property type="molecule type" value="Genomic_DNA"/>
</dbReference>
<dbReference type="RefSeq" id="WP_329081932.1">
    <property type="nucleotide sequence ID" value="NZ_CP109495.1"/>
</dbReference>
<dbReference type="SUPFAM" id="SSF46785">
    <property type="entry name" value="Winged helix' DNA-binding domain"/>
    <property type="match status" value="1"/>
</dbReference>
<keyword evidence="2" id="KW-0805">Transcription regulation</keyword>
<accession>A0ABZ2AE36</accession>
<name>A0ABZ2AE36_STRNV</name>
<feature type="domain" description="HTH lysR-type" evidence="5">
    <location>
        <begin position="3"/>
        <end position="60"/>
    </location>
</feature>
<evidence type="ECO:0000256" key="2">
    <source>
        <dbReference type="ARBA" id="ARBA00023015"/>
    </source>
</evidence>
<proteinExistence type="inferred from homology"/>
<dbReference type="InterPro" id="IPR000847">
    <property type="entry name" value="LysR_HTH_N"/>
</dbReference>
<evidence type="ECO:0000256" key="3">
    <source>
        <dbReference type="ARBA" id="ARBA00023125"/>
    </source>
</evidence>
<dbReference type="InterPro" id="IPR036390">
    <property type="entry name" value="WH_DNA-bd_sf"/>
</dbReference>
<dbReference type="CDD" id="cd08414">
    <property type="entry name" value="PBP2_LTTR_aromatics_like"/>
    <property type="match status" value="1"/>
</dbReference>
<dbReference type="InterPro" id="IPR036388">
    <property type="entry name" value="WH-like_DNA-bd_sf"/>
</dbReference>
<dbReference type="PROSITE" id="PS50931">
    <property type="entry name" value="HTH_LYSR"/>
    <property type="match status" value="1"/>
</dbReference>
<sequence length="347" mass="36604">MELELRHLKTIRAIADAGSLTKAASALGLAQPALSAQLKRIESALGGRLFDRGRHGVQTTALGELVLARAKIVLPAVSELQQDAVRFARTAQETSRFRLGGTHGPLLGGLVDRLVSAHPGVPVTTYTSWSEREIAASVAEGRIDYALIGCCGASRPPDGERLEWREIASDPVFVMLAADHPLAARQEIGLAELSDEAWTDVPGDGCFADCFTAACARAGFTPTSVYETDTASCVHLVQVGRAVGLCRATFPTTAGLVTRPLAGTPLSWRHLLGWHPAARAADSAPAVFEQARAAHAQAAERSESYADWLHGGHGPLASLPPGSLHTAGAAAFHNAGQRENRHLMNGS</sequence>
<dbReference type="InterPro" id="IPR005119">
    <property type="entry name" value="LysR_subst-bd"/>
</dbReference>
<keyword evidence="4" id="KW-0804">Transcription</keyword>
<keyword evidence="7" id="KW-1185">Reference proteome</keyword>
<gene>
    <name evidence="6" type="ORF">OG442_38545</name>
</gene>
<dbReference type="Pfam" id="PF00126">
    <property type="entry name" value="HTH_1"/>
    <property type="match status" value="1"/>
</dbReference>
<evidence type="ECO:0000256" key="4">
    <source>
        <dbReference type="ARBA" id="ARBA00023163"/>
    </source>
</evidence>
<dbReference type="SUPFAM" id="SSF53850">
    <property type="entry name" value="Periplasmic binding protein-like II"/>
    <property type="match status" value="1"/>
</dbReference>
<dbReference type="Pfam" id="PF03466">
    <property type="entry name" value="LysR_substrate"/>
    <property type="match status" value="1"/>
</dbReference>
<organism evidence="6 7">
    <name type="scientific">Streptomyces niveus</name>
    <name type="common">Streptomyces spheroides</name>
    <dbReference type="NCBI Taxonomy" id="193462"/>
    <lineage>
        <taxon>Bacteria</taxon>
        <taxon>Bacillati</taxon>
        <taxon>Actinomycetota</taxon>
        <taxon>Actinomycetes</taxon>
        <taxon>Kitasatosporales</taxon>
        <taxon>Streptomycetaceae</taxon>
        <taxon>Streptomyces</taxon>
    </lineage>
</organism>
<dbReference type="Gene3D" id="3.40.190.290">
    <property type="match status" value="1"/>
</dbReference>
<evidence type="ECO:0000259" key="5">
    <source>
        <dbReference type="PROSITE" id="PS50931"/>
    </source>
</evidence>
<dbReference type="Gene3D" id="1.10.10.10">
    <property type="entry name" value="Winged helix-like DNA-binding domain superfamily/Winged helix DNA-binding domain"/>
    <property type="match status" value="1"/>
</dbReference>
<evidence type="ECO:0000256" key="1">
    <source>
        <dbReference type="ARBA" id="ARBA00009437"/>
    </source>
</evidence>
<comment type="similarity">
    <text evidence="1">Belongs to the LysR transcriptional regulatory family.</text>
</comment>
<dbReference type="PANTHER" id="PTHR30346">
    <property type="entry name" value="TRANSCRIPTIONAL DUAL REGULATOR HCAR-RELATED"/>
    <property type="match status" value="1"/>
</dbReference>
<keyword evidence="3" id="KW-0238">DNA-binding</keyword>
<reference evidence="6" key="1">
    <citation type="submission" date="2022-10" db="EMBL/GenBank/DDBJ databases">
        <title>The complete genomes of actinobacterial strains from the NBC collection.</title>
        <authorList>
            <person name="Joergensen T.S."/>
            <person name="Alvarez Arevalo M."/>
            <person name="Sterndorff E.B."/>
            <person name="Faurdal D."/>
            <person name="Vuksanovic O."/>
            <person name="Mourched A.-S."/>
            <person name="Charusanti P."/>
            <person name="Shaw S."/>
            <person name="Blin K."/>
            <person name="Weber T."/>
        </authorList>
    </citation>
    <scope>NUCLEOTIDE SEQUENCE</scope>
    <source>
        <strain evidence="6">NBC_01432</strain>
    </source>
</reference>
<dbReference type="PRINTS" id="PR00039">
    <property type="entry name" value="HTHLYSR"/>
</dbReference>
<dbReference type="PANTHER" id="PTHR30346:SF30">
    <property type="entry name" value="SMALL NEUTRAL PROTEASE REGULATORY PROTEIN"/>
    <property type="match status" value="1"/>
</dbReference>
<dbReference type="Proteomes" id="UP001432209">
    <property type="component" value="Chromosome"/>
</dbReference>
<protein>
    <submittedName>
        <fullName evidence="6">LysR family transcriptional regulator</fullName>
    </submittedName>
</protein>
<evidence type="ECO:0000313" key="7">
    <source>
        <dbReference type="Proteomes" id="UP001432209"/>
    </source>
</evidence>